<name>A0A6J8AEC2_MYTCO</name>
<sequence length="193" mass="22378">MIQVFVVPSSNLTKSTLNYKKKKRKDFKQSILDQLDNLQSNNQKEYWSLVNYLREEQKEKPENSIEADTWLKYFSNLSSIPSNISDKVKKIEEKLNLLETKTEYSSTLNNDITSSELQKAFSKLKSGKSPDLNSITFQQNWFSIDQEILCGYACFLSENFKSSESVRNYVSGVKTLEILLNFEIEEFSSSTMK</sequence>
<dbReference type="EMBL" id="CACVKT020001353">
    <property type="protein sequence ID" value="CAC5366990.1"/>
    <property type="molecule type" value="Genomic_DNA"/>
</dbReference>
<evidence type="ECO:0000313" key="1">
    <source>
        <dbReference type="EMBL" id="CAC5366990.1"/>
    </source>
</evidence>
<organism evidence="1 2">
    <name type="scientific">Mytilus coruscus</name>
    <name type="common">Sea mussel</name>
    <dbReference type="NCBI Taxonomy" id="42192"/>
    <lineage>
        <taxon>Eukaryota</taxon>
        <taxon>Metazoa</taxon>
        <taxon>Spiralia</taxon>
        <taxon>Lophotrochozoa</taxon>
        <taxon>Mollusca</taxon>
        <taxon>Bivalvia</taxon>
        <taxon>Autobranchia</taxon>
        <taxon>Pteriomorphia</taxon>
        <taxon>Mytilida</taxon>
        <taxon>Mytiloidea</taxon>
        <taxon>Mytilidae</taxon>
        <taxon>Mytilinae</taxon>
        <taxon>Mytilus</taxon>
    </lineage>
</organism>
<evidence type="ECO:0000313" key="2">
    <source>
        <dbReference type="Proteomes" id="UP000507470"/>
    </source>
</evidence>
<accession>A0A6J8AEC2</accession>
<dbReference type="Proteomes" id="UP000507470">
    <property type="component" value="Unassembled WGS sequence"/>
</dbReference>
<reference evidence="1 2" key="1">
    <citation type="submission" date="2020-06" db="EMBL/GenBank/DDBJ databases">
        <authorList>
            <person name="Li R."/>
            <person name="Bekaert M."/>
        </authorList>
    </citation>
    <scope>NUCLEOTIDE SEQUENCE [LARGE SCALE GENOMIC DNA]</scope>
    <source>
        <strain evidence="2">wild</strain>
    </source>
</reference>
<keyword evidence="2" id="KW-1185">Reference proteome</keyword>
<protein>
    <submittedName>
        <fullName evidence="1">Uncharacterized protein</fullName>
    </submittedName>
</protein>
<dbReference type="OrthoDB" id="6158878at2759"/>
<gene>
    <name evidence="1" type="ORF">MCOR_7069</name>
</gene>
<dbReference type="AlphaFoldDB" id="A0A6J8AEC2"/>
<proteinExistence type="predicted"/>